<accession>A0A975Y5T3</accession>
<evidence type="ECO:0000256" key="1">
    <source>
        <dbReference type="SAM" id="MobiDB-lite"/>
    </source>
</evidence>
<sequence length="140" mass="15137">MITGCSESKVSQCQRLIQVVNQGISLIDNNKGKQANTSLQLSKDLKDVTKSLAELKFTDPKLEEFQGDFVKVFQNLSQAIAKAAQALNTAKTAEATPSGREKIQKARTDIDSALTAAAKTAGKESDNLSNQLNKYCSQSQ</sequence>
<dbReference type="EMBL" id="CP021056">
    <property type="protein sequence ID" value="QXE24552.1"/>
    <property type="molecule type" value="Genomic_DNA"/>
</dbReference>
<gene>
    <name evidence="2" type="ORF">B6N60_03257</name>
</gene>
<proteinExistence type="predicted"/>
<organism evidence="2 3">
    <name type="scientific">Richelia sinica FACHB-800</name>
    <dbReference type="NCBI Taxonomy" id="1357546"/>
    <lineage>
        <taxon>Bacteria</taxon>
        <taxon>Bacillati</taxon>
        <taxon>Cyanobacteriota</taxon>
        <taxon>Cyanophyceae</taxon>
        <taxon>Nostocales</taxon>
        <taxon>Nostocaceae</taxon>
        <taxon>Richelia</taxon>
    </lineage>
</organism>
<reference evidence="2" key="1">
    <citation type="submission" date="2017-04" db="EMBL/GenBank/DDBJ databases">
        <title>Genome deletions in a multicellular cyanobacterial endosymbiont for morphological adaptation in marine diatoms.</title>
        <authorList>
            <person name="Wang Y."/>
            <person name="Gao H."/>
            <person name="Li R."/>
            <person name="Xu X."/>
        </authorList>
    </citation>
    <scope>NUCLEOTIDE SEQUENCE</scope>
    <source>
        <strain evidence="2">FACHB 800</strain>
    </source>
</reference>
<evidence type="ECO:0000313" key="3">
    <source>
        <dbReference type="Proteomes" id="UP000683511"/>
    </source>
</evidence>
<evidence type="ECO:0000313" key="2">
    <source>
        <dbReference type="EMBL" id="QXE24552.1"/>
    </source>
</evidence>
<protein>
    <submittedName>
        <fullName evidence="2">Uncharacterized protein</fullName>
    </submittedName>
</protein>
<dbReference type="AlphaFoldDB" id="A0A975Y5T3"/>
<keyword evidence="3" id="KW-1185">Reference proteome</keyword>
<name>A0A975Y5T3_9NOST</name>
<feature type="region of interest" description="Disordered" evidence="1">
    <location>
        <begin position="120"/>
        <end position="140"/>
    </location>
</feature>
<feature type="compositionally biased region" description="Polar residues" evidence="1">
    <location>
        <begin position="127"/>
        <end position="140"/>
    </location>
</feature>
<dbReference type="KEGG" id="rsin:B6N60_03257"/>
<dbReference type="Proteomes" id="UP000683511">
    <property type="component" value="Chromosome"/>
</dbReference>